<feature type="compositionally biased region" description="Basic and acidic residues" evidence="1">
    <location>
        <begin position="569"/>
        <end position="584"/>
    </location>
</feature>
<name>A0AAW0XBR0_CHEQU</name>
<feature type="compositionally biased region" description="Polar residues" evidence="1">
    <location>
        <begin position="1215"/>
        <end position="1230"/>
    </location>
</feature>
<feature type="compositionally biased region" description="Low complexity" evidence="1">
    <location>
        <begin position="1770"/>
        <end position="1789"/>
    </location>
</feature>
<feature type="compositionally biased region" description="Basic residues" evidence="1">
    <location>
        <begin position="531"/>
        <end position="544"/>
    </location>
</feature>
<dbReference type="CDD" id="cd06558">
    <property type="entry name" value="crotonase-like"/>
    <property type="match status" value="1"/>
</dbReference>
<feature type="compositionally biased region" description="Basic residues" evidence="1">
    <location>
        <begin position="477"/>
        <end position="489"/>
    </location>
</feature>
<feature type="region of interest" description="Disordered" evidence="1">
    <location>
        <begin position="1215"/>
        <end position="1352"/>
    </location>
</feature>
<sequence>MMAATAALEGAGSPHKEELNVPSVVQPRRGASTGTNSTLLHDSSQRTATNTAAAISPTTPASVGASLHSSISTPTGTKLAVTTPSESPAGGEGDNITLDEEKKIALSQLQELEEAIKVRKVTKVDGRKVRWIEYRARKQAAEANQTTLNKKKSHRSKSKPNEEENSENDANVVNNNNNNNKSENTMKVDMATTPLSVVGTNNVLETMKQQFLHGTENGEKARTNGTTQKRKSGRTRKSVNTPERVNSNSNTPQKLSPTETKGTNVNSVTEATTNTSGNSSLTDIALSMPNTPTTLFITEPALVVAPEKPFFCIKSLTKGLREVRKSENGVDGECTTKSDDGKTPGSPPLPALSLVSASALPGEVITDTKSSSALIKTTSKLLSLSARSRSADNTSAKGKHIGGQKGGNKKAGAKAGGRSESEPRNVMNGHTEVLQNGSAEKSSSLDSQMSKPATPNKNKMSKEKSPSNVADLDTRLKRPRGRPPRKVSKISKDSSNPSGKSSKKVKTVVVDVHNSMNGEPQTVIPVSRPVLRGKRVSPTKKISKKAAAVVGDTGGSSTKHLSPSLKLPKAQEELKCKGEKDQKDIQQILPALSSKKRKSLISKNDSEPNLGDKEEKENTSASVCNQTPESSDKTQSTKLVKGIRKSSQKEVPSLPEPGTPNAISLSLIPDKEPKSSKRSRKLEAAQAKNKKTSRNSVRAAVGKKMTSAGGNKKTRSSQARKKNAMKNYTLSQKSKSVSKVISVEKEVSPEKVSPSLKDTTENIPLQEESILPKNSPNEKDKIVFANGTSPIYDSTKAAISQEEIIANQMNSADTDLLLQESSNLPKVQHVENTSRLENNALSETRSTDEATSLLEDNILPEDNFMEKSTSLQKGDASLLEDSVENDNGRLNNSNKEENKSVEDNCVMNNNLAGAKCREELICVQEKNILPKVDNSLAEDEITEVTAIQETNTLPKSEANSLEKETELHEESILPETKSENEDKSQDNNVLLKVESKDNASFQTNSTIPKAESTKEDCTLLRGKSTDETDPAPENTTVSETSYIEKLKSLQKVSSTNNNDPLQKGSNALKEYQTGKSIKNAKESPLQKVIVTLNRNHFQSDNKAYKNQPLPRYLSSSKAHSGKRESQNEKMLLLQEQSPGQDNSLSRICGQVQDNSPKASSQIPGMVQNCSGDSSQIPGQAQTYIFKGLPQISGLIQNYTPKDSFQISGQAQAYTPNDLSQVSGRAQNYTPSEEERLSQTDRSLHKNSPIRRGNMPETDSFVLKDRLPGKNDSDQVKCSVPKGVTSPKDNPKDGGSAQRYMSEKDNLSLKDKHHGKNYSDYVKCSVPKGVASPKDDPSNKGSAQRDNHMPKNAAAQTNNLWETYSQAPLKSFIQRSIHVQEFYMKTHSSSPVTNTSEKQIGKHRSVTEVINSSNLEHNARIVPEDILKKDIVCEENLASKKPSKLDDVKKTEELEIEVVQQEEKVDAVPVDNGEWTSGPQAVNLTQKSKVKNQVSTEFIEQVSSQDNTEMQECRIVAESASENLETKHDIHSLTRTEKDGENKINEDSTHDATKTLETSQTLNTSSDVIKVKDKNKLPEENEISILQEGRAKAMPTISQGRNKAKPSLSQEGRGKSKAIIAQEGRGKAKSSAFQEEGKEVRSLSTMSSSSEVPIPSTAKSKEKVPRILKQLFQDEGVQNMLKSMGEDSGIAPETSPNNDPGIHKLRPKRATEPMLSSSPELDAMEALLTSASKKKKRGSELDILYMDEGVLNLLTSLEPHSRRSHLDDAASDTSQASSSRSVKGSKSSKSYLEVNSESRKRKLSGGTSATSNTTIRSMQPPEIKRTRLESQDTSRDPYELESAEEFQGRPVSVENISSEVDVNLTKKKGRPSLPLSVRQKNKAIKIQLKLQRQKQMKSIGTDITSPKEDDNMNLAQLQEVLRKAKETFNKTHLPVTSVEKVSDKSVPPLKIKLASDSVTIKPVIRPSPVQHSSAILDVGKQTRLPPRQNANEIPIRPASRPTPIIPESREIARTSVEKPRAYPERRTPPPQFRRVDTMPNPSVASLSPLLKPYEGNGSQKNRQRIGGESVRQSQRASVRQSEGNYHYRDISLRKFNNFTQIILSPSTTKMKNALNSRVLRELCEALNILKRDESVRIVLLTATGSTFCQGVDLTALQHHNIETRKKNAENLVRGIKDFLKALVQFPKPIVAGVNGNAMGLGVTMLPLFDVVIANDKAEFYLPYAKLGQVPEGGATYTFPNLFGKLQSTKLFLGHKLTASKAQEIGLVSESIWPATYQQELIPKVALLATQSAQSMEATKALMNHHLVTKLELSLESECRLLLKQWLSLHFSHLCKRFLDTHHIHLQKPVNLPL</sequence>
<feature type="region of interest" description="Disordered" evidence="1">
    <location>
        <begin position="1595"/>
        <end position="1614"/>
    </location>
</feature>
<feature type="compositionally biased region" description="Polar residues" evidence="1">
    <location>
        <begin position="835"/>
        <end position="844"/>
    </location>
</feature>
<feature type="compositionally biased region" description="Basic residues" evidence="1">
    <location>
        <begin position="149"/>
        <end position="158"/>
    </location>
</feature>
<dbReference type="EMBL" id="JARKIK010000043">
    <property type="protein sequence ID" value="KAK8736838.1"/>
    <property type="molecule type" value="Genomic_DNA"/>
</dbReference>
<feature type="compositionally biased region" description="Basic and acidic residues" evidence="1">
    <location>
        <begin position="604"/>
        <end position="618"/>
    </location>
</feature>
<reference evidence="2 3" key="1">
    <citation type="journal article" date="2024" name="BMC Genomics">
        <title>Genome assembly of redclaw crayfish (Cherax quadricarinatus) provides insights into its immune adaptation and hypoxia tolerance.</title>
        <authorList>
            <person name="Liu Z."/>
            <person name="Zheng J."/>
            <person name="Li H."/>
            <person name="Fang K."/>
            <person name="Wang S."/>
            <person name="He J."/>
            <person name="Zhou D."/>
            <person name="Weng S."/>
            <person name="Chi M."/>
            <person name="Gu Z."/>
            <person name="He J."/>
            <person name="Li F."/>
            <person name="Wang M."/>
        </authorList>
    </citation>
    <scope>NUCLEOTIDE SEQUENCE [LARGE SCALE GENOMIC DNA]</scope>
    <source>
        <strain evidence="2">ZL_2023a</strain>
    </source>
</reference>
<gene>
    <name evidence="2" type="ORF">OTU49_004670</name>
</gene>
<feature type="compositionally biased region" description="Basic and acidic residues" evidence="1">
    <location>
        <begin position="2006"/>
        <end position="2026"/>
    </location>
</feature>
<dbReference type="PANTHER" id="PTHR43684">
    <property type="match status" value="1"/>
</dbReference>
<dbReference type="SUPFAM" id="SSF52096">
    <property type="entry name" value="ClpP/crotonase"/>
    <property type="match status" value="1"/>
</dbReference>
<feature type="compositionally biased region" description="Polar residues" evidence="1">
    <location>
        <begin position="67"/>
        <end position="86"/>
    </location>
</feature>
<feature type="compositionally biased region" description="Polar residues" evidence="1">
    <location>
        <begin position="32"/>
        <end position="46"/>
    </location>
</feature>
<feature type="region of interest" description="Disordered" evidence="1">
    <location>
        <begin position="1761"/>
        <end position="1846"/>
    </location>
</feature>
<feature type="compositionally biased region" description="Polar residues" evidence="1">
    <location>
        <begin position="948"/>
        <end position="959"/>
    </location>
</feature>
<dbReference type="PANTHER" id="PTHR43684:SF11">
    <property type="entry name" value="CHROMO DOMAIN-CONTAINING PROTEIN"/>
    <property type="match status" value="1"/>
</dbReference>
<feature type="compositionally biased region" description="Basic residues" evidence="1">
    <location>
        <begin position="228"/>
        <end position="237"/>
    </location>
</feature>
<feature type="compositionally biased region" description="Polar residues" evidence="1">
    <location>
        <begin position="1804"/>
        <end position="1816"/>
    </location>
</feature>
<evidence type="ECO:0000313" key="3">
    <source>
        <dbReference type="Proteomes" id="UP001445076"/>
    </source>
</evidence>
<dbReference type="InterPro" id="IPR051053">
    <property type="entry name" value="ECH/Chromodomain_protein"/>
</dbReference>
<feature type="compositionally biased region" description="Basic and acidic residues" evidence="1">
    <location>
        <begin position="1821"/>
        <end position="1837"/>
    </location>
</feature>
<dbReference type="Proteomes" id="UP001445076">
    <property type="component" value="Unassembled WGS sequence"/>
</dbReference>
<protein>
    <recommendedName>
        <fullName evidence="4">Supervillin</fullName>
    </recommendedName>
</protein>
<feature type="region of interest" description="Disordered" evidence="1">
    <location>
        <begin position="828"/>
        <end position="849"/>
    </location>
</feature>
<feature type="compositionally biased region" description="Polar residues" evidence="1">
    <location>
        <begin position="1641"/>
        <end position="1650"/>
    </location>
</feature>
<feature type="compositionally biased region" description="Low complexity" evidence="1">
    <location>
        <begin position="47"/>
        <end position="62"/>
    </location>
</feature>
<comment type="caution">
    <text evidence="2">The sequence shown here is derived from an EMBL/GenBank/DDBJ whole genome shotgun (WGS) entry which is preliminary data.</text>
</comment>
<feature type="region of interest" description="Disordered" evidence="1">
    <location>
        <begin position="1684"/>
        <end position="1704"/>
    </location>
</feature>
<evidence type="ECO:0008006" key="4">
    <source>
        <dbReference type="Google" id="ProtNLM"/>
    </source>
</evidence>
<feature type="compositionally biased region" description="Basic and acidic residues" evidence="1">
    <location>
        <begin position="1300"/>
        <end position="1309"/>
    </location>
</feature>
<feature type="compositionally biased region" description="Basic and acidic residues" evidence="1">
    <location>
        <begin position="960"/>
        <end position="985"/>
    </location>
</feature>
<keyword evidence="3" id="KW-1185">Reference proteome</keyword>
<feature type="region of interest" description="Disordered" evidence="1">
    <location>
        <begin position="948"/>
        <end position="986"/>
    </location>
</feature>
<feature type="region of interest" description="Disordered" evidence="1">
    <location>
        <begin position="527"/>
        <end position="761"/>
    </location>
</feature>
<feature type="region of interest" description="Disordered" evidence="1">
    <location>
        <begin position="1"/>
        <end position="96"/>
    </location>
</feature>
<feature type="compositionally biased region" description="Low complexity" evidence="1">
    <location>
        <begin position="168"/>
        <end position="183"/>
    </location>
</feature>
<feature type="compositionally biased region" description="Polar residues" evidence="1">
    <location>
        <begin position="238"/>
        <end position="276"/>
    </location>
</feature>
<feature type="region of interest" description="Disordered" evidence="1">
    <location>
        <begin position="1099"/>
        <end position="1173"/>
    </location>
</feature>
<feature type="compositionally biased region" description="Polar residues" evidence="1">
    <location>
        <begin position="433"/>
        <end position="458"/>
    </location>
</feature>
<feature type="region of interest" description="Disordered" evidence="1">
    <location>
        <begin position="1620"/>
        <end position="1660"/>
    </location>
</feature>
<feature type="region of interest" description="Disordered" evidence="1">
    <location>
        <begin position="384"/>
        <end position="508"/>
    </location>
</feature>
<feature type="compositionally biased region" description="Basic residues" evidence="1">
    <location>
        <begin position="397"/>
        <end position="412"/>
    </location>
</feature>
<feature type="compositionally biased region" description="Polar residues" evidence="1">
    <location>
        <begin position="2069"/>
        <end position="2081"/>
    </location>
</feature>
<feature type="region of interest" description="Disordered" evidence="1">
    <location>
        <begin position="1021"/>
        <end position="1042"/>
    </location>
</feature>
<feature type="compositionally biased region" description="Polar residues" evidence="1">
    <location>
        <begin position="1134"/>
        <end position="1173"/>
    </location>
</feature>
<dbReference type="InterPro" id="IPR001753">
    <property type="entry name" value="Enoyl-CoA_hydra/iso"/>
</dbReference>
<evidence type="ECO:0000313" key="2">
    <source>
        <dbReference type="EMBL" id="KAK8736838.1"/>
    </source>
</evidence>
<feature type="compositionally biased region" description="Basic and acidic residues" evidence="1">
    <location>
        <begin position="1232"/>
        <end position="1243"/>
    </location>
</feature>
<dbReference type="Pfam" id="PF00378">
    <property type="entry name" value="ECH_1"/>
    <property type="match status" value="1"/>
</dbReference>
<feature type="compositionally biased region" description="Basic residues" evidence="1">
    <location>
        <begin position="712"/>
        <end position="724"/>
    </location>
</feature>
<accession>A0AAW0XBR0</accession>
<feature type="region of interest" description="Disordered" evidence="1">
    <location>
        <begin position="324"/>
        <end position="353"/>
    </location>
</feature>
<dbReference type="InterPro" id="IPR029045">
    <property type="entry name" value="ClpP/crotonase-like_dom_sf"/>
</dbReference>
<evidence type="ECO:0000256" key="1">
    <source>
        <dbReference type="SAM" id="MobiDB-lite"/>
    </source>
</evidence>
<proteinExistence type="predicted"/>
<feature type="region of interest" description="Disordered" evidence="1">
    <location>
        <begin position="140"/>
        <end position="187"/>
    </location>
</feature>
<feature type="compositionally biased region" description="Polar residues" evidence="1">
    <location>
        <begin position="619"/>
        <end position="638"/>
    </location>
</feature>
<feature type="compositionally biased region" description="Basic and acidic residues" evidence="1">
    <location>
        <begin position="1261"/>
        <end position="1274"/>
    </location>
</feature>
<feature type="compositionally biased region" description="Basic and acidic residues" evidence="1">
    <location>
        <begin position="1332"/>
        <end position="1348"/>
    </location>
</feature>
<feature type="region of interest" description="Disordered" evidence="1">
    <location>
        <begin position="867"/>
        <end position="896"/>
    </location>
</feature>
<feature type="compositionally biased region" description="Basic and acidic residues" evidence="1">
    <location>
        <begin position="324"/>
        <end position="342"/>
    </location>
</feature>
<feature type="region of interest" description="Disordered" evidence="1">
    <location>
        <begin position="212"/>
        <end position="276"/>
    </location>
</feature>
<feature type="region of interest" description="Disordered" evidence="1">
    <location>
        <begin position="1984"/>
        <end position="2081"/>
    </location>
</feature>
<dbReference type="Gene3D" id="3.90.226.10">
    <property type="entry name" value="2-enoyl-CoA Hydratase, Chain A, domain 1"/>
    <property type="match status" value="1"/>
</dbReference>
<organism evidence="2 3">
    <name type="scientific">Cherax quadricarinatus</name>
    <name type="common">Australian red claw crayfish</name>
    <dbReference type="NCBI Taxonomy" id="27406"/>
    <lineage>
        <taxon>Eukaryota</taxon>
        <taxon>Metazoa</taxon>
        <taxon>Ecdysozoa</taxon>
        <taxon>Arthropoda</taxon>
        <taxon>Crustacea</taxon>
        <taxon>Multicrustacea</taxon>
        <taxon>Malacostraca</taxon>
        <taxon>Eumalacostraca</taxon>
        <taxon>Eucarida</taxon>
        <taxon>Decapoda</taxon>
        <taxon>Pleocyemata</taxon>
        <taxon>Astacidea</taxon>
        <taxon>Parastacoidea</taxon>
        <taxon>Parastacidae</taxon>
        <taxon>Cherax</taxon>
    </lineage>
</organism>